<sequence>MRYRRQETFRYILPNPRIVPYRLVWEDKELHDGEGMLLNISAHGLKLRCDYLFPLSDGLKVEVVLDLVPMLQAIELTGHVRHRSQIGSMYDYGILLETNSDEAQQLVTMIKSYARENK</sequence>
<protein>
    <submittedName>
        <fullName evidence="2">PilZ domain</fullName>
    </submittedName>
</protein>
<feature type="domain" description="PilZ" evidence="1">
    <location>
        <begin position="28"/>
        <end position="110"/>
    </location>
</feature>
<proteinExistence type="predicted"/>
<dbReference type="EMBL" id="UGGP01000001">
    <property type="protein sequence ID" value="STO08223.1"/>
    <property type="molecule type" value="Genomic_DNA"/>
</dbReference>
<dbReference type="Pfam" id="PF07238">
    <property type="entry name" value="PilZ"/>
    <property type="match status" value="1"/>
</dbReference>
<evidence type="ECO:0000259" key="1">
    <source>
        <dbReference type="Pfam" id="PF07238"/>
    </source>
</evidence>
<name>A0A377FV49_9BACL</name>
<evidence type="ECO:0000313" key="2">
    <source>
        <dbReference type="EMBL" id="STO08223.1"/>
    </source>
</evidence>
<dbReference type="Proteomes" id="UP000254060">
    <property type="component" value="Unassembled WGS sequence"/>
</dbReference>
<dbReference type="STRING" id="1397694.GCA_000702585_02090"/>
<dbReference type="RefSeq" id="WP_024370332.1">
    <property type="nucleotide sequence ID" value="NZ_UGGP01000001.1"/>
</dbReference>
<accession>A0A377FV49</accession>
<dbReference type="OrthoDB" id="2354159at2"/>
<reference evidence="2 3" key="1">
    <citation type="submission" date="2018-06" db="EMBL/GenBank/DDBJ databases">
        <authorList>
            <consortium name="Pathogen Informatics"/>
            <person name="Doyle S."/>
        </authorList>
    </citation>
    <scope>NUCLEOTIDE SEQUENCE [LARGE SCALE GENOMIC DNA]</scope>
    <source>
        <strain evidence="2 3">NCTC13163</strain>
    </source>
</reference>
<dbReference type="AlphaFoldDB" id="A0A377FV49"/>
<evidence type="ECO:0000313" key="3">
    <source>
        <dbReference type="Proteomes" id="UP000254060"/>
    </source>
</evidence>
<dbReference type="GO" id="GO:0035438">
    <property type="term" value="F:cyclic-di-GMP binding"/>
    <property type="evidence" value="ECO:0007669"/>
    <property type="project" value="InterPro"/>
</dbReference>
<dbReference type="Gene3D" id="2.40.10.220">
    <property type="entry name" value="predicted glycosyltransferase like domains"/>
    <property type="match status" value="1"/>
</dbReference>
<gene>
    <name evidence="2" type="ORF">NCTC13163_01593</name>
</gene>
<dbReference type="SUPFAM" id="SSF141371">
    <property type="entry name" value="PilZ domain-like"/>
    <property type="match status" value="1"/>
</dbReference>
<dbReference type="InterPro" id="IPR009875">
    <property type="entry name" value="PilZ_domain"/>
</dbReference>
<organism evidence="2 3">
    <name type="scientific">Exiguobacterium aurantiacum</name>
    <dbReference type="NCBI Taxonomy" id="33987"/>
    <lineage>
        <taxon>Bacteria</taxon>
        <taxon>Bacillati</taxon>
        <taxon>Bacillota</taxon>
        <taxon>Bacilli</taxon>
        <taxon>Bacillales</taxon>
        <taxon>Bacillales Family XII. Incertae Sedis</taxon>
        <taxon>Exiguobacterium</taxon>
    </lineage>
</organism>